<reference evidence="1 2" key="1">
    <citation type="journal article" date="2019" name="Genome Biol. Evol.">
        <title>Day and night: Metabolic profiles and evolutionary relationships of six axenic non-marine cyanobacteria.</title>
        <authorList>
            <person name="Will S.E."/>
            <person name="Henke P."/>
            <person name="Boedeker C."/>
            <person name="Huang S."/>
            <person name="Brinkmann H."/>
            <person name="Rohde M."/>
            <person name="Jarek M."/>
            <person name="Friedl T."/>
            <person name="Seufert S."/>
            <person name="Schumacher M."/>
            <person name="Overmann J."/>
            <person name="Neumann-Schaal M."/>
            <person name="Petersen J."/>
        </authorList>
    </citation>
    <scope>NUCLEOTIDE SEQUENCE [LARGE SCALE GENOMIC DNA]</scope>
    <source>
        <strain evidence="1 2">SAG 39.79</strain>
    </source>
</reference>
<proteinExistence type="predicted"/>
<keyword evidence="2" id="KW-1185">Reference proteome</keyword>
<organism evidence="1 2">
    <name type="scientific">Chroococcidiopsis cubana SAG 39.79</name>
    <dbReference type="NCBI Taxonomy" id="388085"/>
    <lineage>
        <taxon>Bacteria</taxon>
        <taxon>Bacillati</taxon>
        <taxon>Cyanobacteriota</taxon>
        <taxon>Cyanophyceae</taxon>
        <taxon>Chroococcidiopsidales</taxon>
        <taxon>Chroococcidiopsidaceae</taxon>
        <taxon>Chroococcidiopsis</taxon>
    </lineage>
</organism>
<dbReference type="EMBL" id="RSCK01000128">
    <property type="protein sequence ID" value="RUT01195.1"/>
    <property type="molecule type" value="Genomic_DNA"/>
</dbReference>
<name>A0AB37UAX6_9CYAN</name>
<dbReference type="RefSeq" id="WP_015157010.1">
    <property type="nucleotide sequence ID" value="NZ_JAVKZF010000006.1"/>
</dbReference>
<gene>
    <name evidence="1" type="ORF">DSM107010_65760</name>
</gene>
<protein>
    <recommendedName>
        <fullName evidence="3">Phage protein</fullName>
    </recommendedName>
</protein>
<sequence length="49" mass="5769">MFTVKLKNGETIQVPIEELEEFLEKNRDRIEIQHKQMGKRRVAPVSSSQ</sequence>
<dbReference type="Proteomes" id="UP000282574">
    <property type="component" value="Unassembled WGS sequence"/>
</dbReference>
<accession>A0AB37UAX6</accession>
<evidence type="ECO:0000313" key="1">
    <source>
        <dbReference type="EMBL" id="RUT01195.1"/>
    </source>
</evidence>
<dbReference type="AlphaFoldDB" id="A0AB37UAX6"/>
<evidence type="ECO:0000313" key="2">
    <source>
        <dbReference type="Proteomes" id="UP000282574"/>
    </source>
</evidence>
<comment type="caution">
    <text evidence="1">The sequence shown here is derived from an EMBL/GenBank/DDBJ whole genome shotgun (WGS) entry which is preliminary data.</text>
</comment>
<evidence type="ECO:0008006" key="3">
    <source>
        <dbReference type="Google" id="ProtNLM"/>
    </source>
</evidence>